<feature type="region of interest" description="Disordered" evidence="1">
    <location>
        <begin position="90"/>
        <end position="111"/>
    </location>
</feature>
<dbReference type="Proteomes" id="UP000195880">
    <property type="component" value="Chromosome"/>
</dbReference>
<organism evidence="2 3">
    <name type="scientific">Streptomyces alboflavus</name>
    <dbReference type="NCBI Taxonomy" id="67267"/>
    <lineage>
        <taxon>Bacteria</taxon>
        <taxon>Bacillati</taxon>
        <taxon>Actinomycetota</taxon>
        <taxon>Actinomycetes</taxon>
        <taxon>Kitasatosporales</taxon>
        <taxon>Streptomycetaceae</taxon>
        <taxon>Streptomyces</taxon>
    </lineage>
</organism>
<gene>
    <name evidence="2" type="ORF">SMD44_08295</name>
</gene>
<sequence>MSSATSVPEGMPSMDPTASWTAALIAGSSMWSRSSVSTVPGSMFVTRTSAVQARRLRERWLNAALPAAYPAKPGRTLWAAAEEMLTRSAWPRSAAAASRSGTNVSTTAKAR</sequence>
<dbReference type="KEGG" id="salf:SMD44_08295"/>
<proteinExistence type="predicted"/>
<protein>
    <submittedName>
        <fullName evidence="2">Uncharacterized protein</fullName>
    </submittedName>
</protein>
<dbReference type="AlphaFoldDB" id="A0A1Z1WQU0"/>
<accession>A0A1Z1WQU0</accession>
<feature type="compositionally biased region" description="Polar residues" evidence="1">
    <location>
        <begin position="101"/>
        <end position="111"/>
    </location>
</feature>
<feature type="compositionally biased region" description="Low complexity" evidence="1">
    <location>
        <begin position="90"/>
        <end position="100"/>
    </location>
</feature>
<keyword evidence="3" id="KW-1185">Reference proteome</keyword>
<name>A0A1Z1WQU0_9ACTN</name>
<reference evidence="2 3" key="1">
    <citation type="submission" date="2017-05" db="EMBL/GenBank/DDBJ databases">
        <title>Streptomyces alboflavus Genome sequencing and assembly.</title>
        <authorList>
            <person name="Wang Y."/>
            <person name="Du B."/>
            <person name="Ding Y."/>
            <person name="Liu H."/>
            <person name="Hou Q."/>
            <person name="Liu K."/>
            <person name="Wang C."/>
            <person name="Yao L."/>
        </authorList>
    </citation>
    <scope>NUCLEOTIDE SEQUENCE [LARGE SCALE GENOMIC DNA]</scope>
    <source>
        <strain evidence="2 3">MDJK44</strain>
    </source>
</reference>
<dbReference type="EMBL" id="CP021748">
    <property type="protein sequence ID" value="ARX88808.1"/>
    <property type="molecule type" value="Genomic_DNA"/>
</dbReference>
<evidence type="ECO:0000256" key="1">
    <source>
        <dbReference type="SAM" id="MobiDB-lite"/>
    </source>
</evidence>
<evidence type="ECO:0000313" key="2">
    <source>
        <dbReference type="EMBL" id="ARX88808.1"/>
    </source>
</evidence>
<evidence type="ECO:0000313" key="3">
    <source>
        <dbReference type="Proteomes" id="UP000195880"/>
    </source>
</evidence>